<keyword evidence="2" id="KW-0238">DNA-binding</keyword>
<dbReference type="InterPro" id="IPR036388">
    <property type="entry name" value="WH-like_DNA-bd_sf"/>
</dbReference>
<dbReference type="OrthoDB" id="3197423at2"/>
<evidence type="ECO:0000313" key="6">
    <source>
        <dbReference type="Proteomes" id="UP000294558"/>
    </source>
</evidence>
<dbReference type="PRINTS" id="PR00038">
    <property type="entry name" value="HTHLUXR"/>
</dbReference>
<evidence type="ECO:0000256" key="1">
    <source>
        <dbReference type="ARBA" id="ARBA00023015"/>
    </source>
</evidence>
<gene>
    <name evidence="5" type="ORF">BDK89_0198</name>
</gene>
<dbReference type="Proteomes" id="UP000294558">
    <property type="component" value="Unassembled WGS sequence"/>
</dbReference>
<accession>A0A4R7HWV6</accession>
<comment type="caution">
    <text evidence="5">The sequence shown here is derived from an EMBL/GenBank/DDBJ whole genome shotgun (WGS) entry which is preliminary data.</text>
</comment>
<keyword evidence="3" id="KW-0804">Transcription</keyword>
<evidence type="ECO:0000259" key="4">
    <source>
        <dbReference type="PROSITE" id="PS50043"/>
    </source>
</evidence>
<dbReference type="PANTHER" id="PTHR44688:SF16">
    <property type="entry name" value="DNA-BINDING TRANSCRIPTIONAL ACTIVATOR DEVR_DOSR"/>
    <property type="match status" value="1"/>
</dbReference>
<dbReference type="SMART" id="SM00421">
    <property type="entry name" value="HTH_LUXR"/>
    <property type="match status" value="1"/>
</dbReference>
<dbReference type="Pfam" id="PF00196">
    <property type="entry name" value="GerE"/>
    <property type="match status" value="1"/>
</dbReference>
<dbReference type="SUPFAM" id="SSF46894">
    <property type="entry name" value="C-terminal effector domain of the bipartite response regulators"/>
    <property type="match status" value="1"/>
</dbReference>
<dbReference type="PANTHER" id="PTHR44688">
    <property type="entry name" value="DNA-BINDING TRANSCRIPTIONAL ACTIVATOR DEVR_DOSR"/>
    <property type="match status" value="1"/>
</dbReference>
<feature type="domain" description="HTH luxR-type" evidence="4">
    <location>
        <begin position="786"/>
        <end position="851"/>
    </location>
</feature>
<dbReference type="SUPFAM" id="SSF52540">
    <property type="entry name" value="P-loop containing nucleoside triphosphate hydrolases"/>
    <property type="match status" value="1"/>
</dbReference>
<dbReference type="InterPro" id="IPR003593">
    <property type="entry name" value="AAA+_ATPase"/>
</dbReference>
<evidence type="ECO:0000256" key="2">
    <source>
        <dbReference type="ARBA" id="ARBA00023125"/>
    </source>
</evidence>
<dbReference type="Gene3D" id="1.10.10.10">
    <property type="entry name" value="Winged helix-like DNA-binding domain superfamily/Winged helix DNA-binding domain"/>
    <property type="match status" value="1"/>
</dbReference>
<dbReference type="GO" id="GO:0006355">
    <property type="term" value="P:regulation of DNA-templated transcription"/>
    <property type="evidence" value="ECO:0007669"/>
    <property type="project" value="InterPro"/>
</dbReference>
<name>A0A4R7HWV6_9ACTN</name>
<keyword evidence="6" id="KW-1185">Reference proteome</keyword>
<dbReference type="InterPro" id="IPR000792">
    <property type="entry name" value="Tscrpt_reg_LuxR_C"/>
</dbReference>
<dbReference type="EMBL" id="SOAU01000001">
    <property type="protein sequence ID" value="TDT14643.1"/>
    <property type="molecule type" value="Genomic_DNA"/>
</dbReference>
<dbReference type="Gene3D" id="3.40.50.300">
    <property type="entry name" value="P-loop containing nucleotide triphosphate hydrolases"/>
    <property type="match status" value="1"/>
</dbReference>
<dbReference type="InterPro" id="IPR027417">
    <property type="entry name" value="P-loop_NTPase"/>
</dbReference>
<evidence type="ECO:0000313" key="5">
    <source>
        <dbReference type="EMBL" id="TDT14643.1"/>
    </source>
</evidence>
<keyword evidence="1" id="KW-0805">Transcription regulation</keyword>
<dbReference type="SMART" id="SM00382">
    <property type="entry name" value="AAA"/>
    <property type="match status" value="1"/>
</dbReference>
<evidence type="ECO:0000256" key="3">
    <source>
        <dbReference type="ARBA" id="ARBA00023163"/>
    </source>
</evidence>
<protein>
    <submittedName>
        <fullName evidence="5">Regulatory LuxR family protein</fullName>
    </submittedName>
</protein>
<dbReference type="GO" id="GO:0003677">
    <property type="term" value="F:DNA binding"/>
    <property type="evidence" value="ECO:0007669"/>
    <property type="project" value="UniProtKB-KW"/>
</dbReference>
<reference evidence="5 6" key="1">
    <citation type="submission" date="2019-03" db="EMBL/GenBank/DDBJ databases">
        <title>Sequencing the genomes of 1000 actinobacteria strains.</title>
        <authorList>
            <person name="Klenk H.-P."/>
        </authorList>
    </citation>
    <scope>NUCLEOTIDE SEQUENCE [LARGE SCALE GENOMIC DNA]</scope>
    <source>
        <strain evidence="5 6">DSM 18936</strain>
    </source>
</reference>
<sequence>MAHVVVDDPDRSGVLITGGAGVGKSYLARHLVDEHERAGGAARRVYASTFSGELPLGAVAAGFSPSDAYTGVAPTLTIKRALEAEAGPTMILVDDIDQLDDASAAVLVEVADAGLASLVLTARSGARVPPPIERALVAESIVAIECPDLDEAATAELVRVRLGAEVAPATARTVYEVTCGNPLYVRELLEAARSDGMLRAGPTGTELTGIPGASTRLVDLLERRLRSLSPPERDALRYIAVVGPISHGVLLSFVEPELLESLEERGLVSTVLDGRRLMIGTAHPLHGEILRAIESPLGVRTIRSRVAERVVALGMRRGDDRFRLATWSLDGIVAVAPEVLTEATLMAKTANDFELGPRLASAAVDAEPNVANIRNLAHLQYHAGRWDELRATLDDWHAVVDSDRDRAEFEELRVTGWYWHGADDAPLLELAATLDSWPEGEVRDELGASVASLLITHGRITDAVDLAERLRDLPPGVAAVRVAMTLGHGWRSQGKPLAAARLVADALDFYRSFGPDVFALSDSVMAGVRIQALADAGEFAEVDRIVAESADRWSDSGDASNVALAKLAHGWSWYLRGEYDRAEQLAAEAETAFATVHHSGMIRWAIILQALAASQRHDPNDAAKLLSLIDSRPDHPARIFDPYLARARGWVAHRKGFPDDARAAFVAGFDAATDGGSVIAALGCAHDLCRIGRADTAAELLAQLDLTELEGRYPQCQQRHIGAAVDGDVDALTDVVDQFVSLGAPHLAAEAATDAARSPAATARDRRRLLQRAAEVSTGDSGGVDQLAAQVGLTRREHDVVALAALGLTSREAADRLSISRRTVETHLGNAYQKLGVNDRLGLLERLRPST</sequence>
<dbReference type="PROSITE" id="PS50043">
    <property type="entry name" value="HTH_LUXR_2"/>
    <property type="match status" value="1"/>
</dbReference>
<dbReference type="CDD" id="cd06170">
    <property type="entry name" value="LuxR_C_like"/>
    <property type="match status" value="1"/>
</dbReference>
<dbReference type="RefSeq" id="WP_133867171.1">
    <property type="nucleotide sequence ID" value="NZ_SOAU01000001.1"/>
</dbReference>
<organism evidence="5 6">
    <name type="scientific">Ilumatobacter fluminis</name>
    <dbReference type="NCBI Taxonomy" id="467091"/>
    <lineage>
        <taxon>Bacteria</taxon>
        <taxon>Bacillati</taxon>
        <taxon>Actinomycetota</taxon>
        <taxon>Acidimicrobiia</taxon>
        <taxon>Acidimicrobiales</taxon>
        <taxon>Ilumatobacteraceae</taxon>
        <taxon>Ilumatobacter</taxon>
    </lineage>
</organism>
<dbReference type="AlphaFoldDB" id="A0A4R7HWV6"/>
<proteinExistence type="predicted"/>
<dbReference type="InterPro" id="IPR016032">
    <property type="entry name" value="Sig_transdc_resp-reg_C-effctor"/>
</dbReference>